<dbReference type="PATRIC" id="fig|1671680.3.peg.2302"/>
<dbReference type="EMBL" id="CP047186">
    <property type="protein sequence ID" value="QHC54687.1"/>
    <property type="molecule type" value="Genomic_DNA"/>
</dbReference>
<dbReference type="EMBL" id="LIIN01000076">
    <property type="protein sequence ID" value="KZX20733.1"/>
    <property type="molecule type" value="Genomic_DNA"/>
</dbReference>
<evidence type="ECO:0000313" key="3">
    <source>
        <dbReference type="EMBL" id="QHC54687.1"/>
    </source>
</evidence>
<accession>A0A162F948</accession>
<reference evidence="2 4" key="1">
    <citation type="submission" date="2015-08" db="EMBL/GenBank/DDBJ databases">
        <title>Draft Genome Sequence of Rathayibacter sp. Strain VKM Ac-2596 Isolated from Leaf Gall Induced by Plant-Parasitic Nematodes.</title>
        <authorList>
            <person name="Vasilenko O.V."/>
            <person name="Starodumova I.P."/>
            <person name="Tarlachkov S.V."/>
            <person name="Dorofeeva L.V."/>
            <person name="Evtushenko L.I."/>
        </authorList>
    </citation>
    <scope>NUCLEOTIDE SEQUENCE [LARGE SCALE GENOMIC DNA]</scope>
    <source>
        <strain evidence="2 4">VKM Ac-2596</strain>
    </source>
</reference>
<dbReference type="Proteomes" id="UP000076717">
    <property type="component" value="Unassembled WGS sequence"/>
</dbReference>
<proteinExistence type="predicted"/>
<keyword evidence="1" id="KW-1133">Transmembrane helix</keyword>
<keyword evidence="1" id="KW-0472">Membrane</keyword>
<name>A0A162F948_9MICO</name>
<reference evidence="3" key="3">
    <citation type="submission" date="2019-12" db="EMBL/GenBank/DDBJ databases">
        <title>Complete and Draft Genome Sequences of New Strains and Members of Some Known Species of the Genus Rathayibacter isolated from Plants.</title>
        <authorList>
            <person name="Tarlachkov S.V."/>
            <person name="Starodumova I.P."/>
            <person name="Dorofeeva L.V."/>
            <person name="Prisyazhnaya N.V."/>
            <person name="Leyn S.A."/>
            <person name="Zlamal J.E."/>
            <person name="Elane M.L."/>
            <person name="Osterman A.L."/>
            <person name="Nadler S.A."/>
            <person name="Subbotin S.A."/>
            <person name="Evtushenko L.I."/>
        </authorList>
    </citation>
    <scope>NUCLEOTIDE SEQUENCE</scope>
    <source>
        <strain evidence="3">VKM Ac-2761</strain>
    </source>
</reference>
<dbReference type="OrthoDB" id="6053908at2"/>
<dbReference type="RefSeq" id="WP_082845184.1">
    <property type="nucleotide sequence ID" value="NZ_CP047186.1"/>
</dbReference>
<evidence type="ECO:0000313" key="2">
    <source>
        <dbReference type="EMBL" id="KZX20733.1"/>
    </source>
</evidence>
<sequence length="117" mass="12691">MTSPLQDSSWIWFALAIVTAGLAEQKGRSRWRWFVLGLFLGPLATALVVMWARPESGVSTDVRWNFAIGSGLAAIAFLVVAASSGVWLLAVLAALAALAAGLLAWLSRRVPYERLRH</sequence>
<evidence type="ECO:0000313" key="5">
    <source>
        <dbReference type="Proteomes" id="UP000465031"/>
    </source>
</evidence>
<feature type="transmembrane region" description="Helical" evidence="1">
    <location>
        <begin position="64"/>
        <end position="81"/>
    </location>
</feature>
<feature type="transmembrane region" description="Helical" evidence="1">
    <location>
        <begin position="33"/>
        <end position="52"/>
    </location>
</feature>
<evidence type="ECO:0000313" key="4">
    <source>
        <dbReference type="Proteomes" id="UP000076717"/>
    </source>
</evidence>
<protein>
    <submittedName>
        <fullName evidence="2">Uncharacterized protein</fullName>
    </submittedName>
</protein>
<keyword evidence="1" id="KW-0812">Transmembrane</keyword>
<gene>
    <name evidence="2" type="ORF">ACH61_02160</name>
    <name evidence="3" type="ORF">GSU10_02815</name>
</gene>
<reference evidence="5" key="2">
    <citation type="submission" date="2019-12" db="EMBL/GenBank/DDBJ databases">
        <title>Complete and draft genome sequences of new strains and members of some known species of the genus Rathayibacter isolated from plants.</title>
        <authorList>
            <person name="Tarlachkov S.V."/>
            <person name="Starodumova I.P."/>
            <person name="Dorofeeva L.V."/>
            <person name="Prisyazhnaya N.V."/>
            <person name="Leyn S."/>
            <person name="Zlamal J."/>
            <person name="Elan M."/>
            <person name="Osterman A.L."/>
            <person name="Nadler S."/>
            <person name="Subbotin S.A."/>
            <person name="Evtushenko L.I."/>
        </authorList>
    </citation>
    <scope>NUCLEOTIDE SEQUENCE [LARGE SCALE GENOMIC DNA]</scope>
    <source>
        <strain evidence="5">VKM Ac-2761</strain>
    </source>
</reference>
<dbReference type="Proteomes" id="UP000465031">
    <property type="component" value="Chromosome"/>
</dbReference>
<dbReference type="KEGG" id="rte:GSU10_02815"/>
<evidence type="ECO:0000256" key="1">
    <source>
        <dbReference type="SAM" id="Phobius"/>
    </source>
</evidence>
<dbReference type="AlphaFoldDB" id="A0A162F948"/>
<organism evidence="2 4">
    <name type="scientific">Rathayibacter tanaceti</name>
    <dbReference type="NCBI Taxonomy" id="1671680"/>
    <lineage>
        <taxon>Bacteria</taxon>
        <taxon>Bacillati</taxon>
        <taxon>Actinomycetota</taxon>
        <taxon>Actinomycetes</taxon>
        <taxon>Micrococcales</taxon>
        <taxon>Microbacteriaceae</taxon>
        <taxon>Rathayibacter</taxon>
    </lineage>
</organism>
<feature type="transmembrane region" description="Helical" evidence="1">
    <location>
        <begin position="87"/>
        <end position="106"/>
    </location>
</feature>
<keyword evidence="4" id="KW-1185">Reference proteome</keyword>